<dbReference type="CDD" id="cd11614">
    <property type="entry name" value="SAF_CpaB_FlgA_like"/>
    <property type="match status" value="1"/>
</dbReference>
<keyword evidence="6" id="KW-0282">Flagellum</keyword>
<feature type="domain" description="SAF" evidence="5">
    <location>
        <begin position="110"/>
        <end position="172"/>
    </location>
</feature>
<dbReference type="PANTHER" id="PTHR36307:SF1">
    <property type="entry name" value="FLAGELLA BASAL BODY P-RING FORMATION PROTEIN FLGA"/>
    <property type="match status" value="1"/>
</dbReference>
<dbReference type="InterPro" id="IPR041231">
    <property type="entry name" value="FlgA_N"/>
</dbReference>
<evidence type="ECO:0000256" key="2">
    <source>
        <dbReference type="ARBA" id="ARBA00022729"/>
    </source>
</evidence>
<sequence>MKILFKASLALCLMLLLPAAIAQTSASRQDPAAIRQSVEQFLAVQTAGLPGQVSVVVGPIDNRTNLASCAEPQPFLPNGSRAWGKTTVGVRCTAPTPWIIYVQAKVAVTGDYYATAAPLAQGQVIGNNDLIKQRGELSALPTGIITDATQAIGKSMTVSLAAGTPLRLDALRSQLAIQQGQMVRLVSSGAGFQVSAEVRALTSATEGQVVQVRTQSGQQISGVARSGGVVEVAY</sequence>
<dbReference type="Gene3D" id="3.90.1210.10">
    <property type="entry name" value="Antifreeze-like/N-acetylneuraminic acid synthase C-terminal domain"/>
    <property type="match status" value="1"/>
</dbReference>
<reference evidence="7" key="1">
    <citation type="journal article" date="2019" name="Int. J. Syst. Evol. Microbiol.">
        <title>The Global Catalogue of Microorganisms (GCM) 10K type strain sequencing project: providing services to taxonomists for standard genome sequencing and annotation.</title>
        <authorList>
            <consortium name="The Broad Institute Genomics Platform"/>
            <consortium name="The Broad Institute Genome Sequencing Center for Infectious Disease"/>
            <person name="Wu L."/>
            <person name="Ma J."/>
        </authorList>
    </citation>
    <scope>NUCLEOTIDE SEQUENCE [LARGE SCALE GENOMIC DNA]</scope>
    <source>
        <strain evidence="7">KCTC 42986</strain>
    </source>
</reference>
<dbReference type="InterPro" id="IPR039246">
    <property type="entry name" value="Flagellar_FlgA"/>
</dbReference>
<comment type="similarity">
    <text evidence="4">Belongs to the FlgA family.</text>
</comment>
<keyword evidence="7" id="KW-1185">Reference proteome</keyword>
<evidence type="ECO:0000313" key="6">
    <source>
        <dbReference type="EMBL" id="MFC3109611.1"/>
    </source>
</evidence>
<name>A0ABV7F5Q4_9BURK</name>
<comment type="caution">
    <text evidence="6">The sequence shown here is derived from an EMBL/GenBank/DDBJ whole genome shotgun (WGS) entry which is preliminary data.</text>
</comment>
<dbReference type="NCBIfam" id="TIGR03170">
    <property type="entry name" value="flgA_cterm"/>
    <property type="match status" value="1"/>
</dbReference>
<keyword evidence="3 4" id="KW-0574">Periplasm</keyword>
<protein>
    <recommendedName>
        <fullName evidence="4">Flagella basal body P-ring formation protein FlgA</fullName>
    </recommendedName>
</protein>
<evidence type="ECO:0000256" key="1">
    <source>
        <dbReference type="ARBA" id="ARBA00004418"/>
    </source>
</evidence>
<feature type="signal peptide" evidence="4">
    <location>
        <begin position="1"/>
        <end position="22"/>
    </location>
</feature>
<evidence type="ECO:0000256" key="4">
    <source>
        <dbReference type="RuleBase" id="RU362063"/>
    </source>
</evidence>
<comment type="function">
    <text evidence="4">Involved in the assembly process of the P-ring formation. It may associate with FlgF on the rod constituting a structure essential for the P-ring assembly or may act as a modulator protein for the P-ring assembly.</text>
</comment>
<organism evidence="6 7">
    <name type="scientific">Undibacterium arcticum</name>
    <dbReference type="NCBI Taxonomy" id="1762892"/>
    <lineage>
        <taxon>Bacteria</taxon>
        <taxon>Pseudomonadati</taxon>
        <taxon>Pseudomonadota</taxon>
        <taxon>Betaproteobacteria</taxon>
        <taxon>Burkholderiales</taxon>
        <taxon>Oxalobacteraceae</taxon>
        <taxon>Undibacterium</taxon>
    </lineage>
</organism>
<dbReference type="SMART" id="SM00858">
    <property type="entry name" value="SAF"/>
    <property type="match status" value="1"/>
</dbReference>
<proteinExistence type="inferred from homology"/>
<evidence type="ECO:0000259" key="5">
    <source>
        <dbReference type="SMART" id="SM00858"/>
    </source>
</evidence>
<feature type="chain" id="PRO_5044963153" description="Flagella basal body P-ring formation protein FlgA" evidence="4">
    <location>
        <begin position="23"/>
        <end position="234"/>
    </location>
</feature>
<keyword evidence="6" id="KW-0969">Cilium</keyword>
<dbReference type="Pfam" id="PF13144">
    <property type="entry name" value="ChapFlgA"/>
    <property type="match status" value="1"/>
</dbReference>
<dbReference type="InterPro" id="IPR013974">
    <property type="entry name" value="SAF"/>
</dbReference>
<dbReference type="EMBL" id="JBHRTP010000054">
    <property type="protein sequence ID" value="MFC3109611.1"/>
    <property type="molecule type" value="Genomic_DNA"/>
</dbReference>
<dbReference type="Pfam" id="PF17656">
    <property type="entry name" value="ChapFlgA_N"/>
    <property type="match status" value="1"/>
</dbReference>
<evidence type="ECO:0000313" key="7">
    <source>
        <dbReference type="Proteomes" id="UP001595530"/>
    </source>
</evidence>
<gene>
    <name evidence="6" type="primary">flgA</name>
    <name evidence="6" type="ORF">ACFOFO_16835</name>
</gene>
<evidence type="ECO:0000256" key="3">
    <source>
        <dbReference type="ARBA" id="ARBA00022764"/>
    </source>
</evidence>
<keyword evidence="4" id="KW-1005">Bacterial flagellum biogenesis</keyword>
<dbReference type="PANTHER" id="PTHR36307">
    <property type="entry name" value="FLAGELLA BASAL BODY P-RING FORMATION PROTEIN FLGA"/>
    <property type="match status" value="1"/>
</dbReference>
<keyword evidence="2 4" id="KW-0732">Signal</keyword>
<dbReference type="Proteomes" id="UP001595530">
    <property type="component" value="Unassembled WGS sequence"/>
</dbReference>
<comment type="subcellular location">
    <subcellularLocation>
        <location evidence="1 4">Periplasm</location>
    </subcellularLocation>
</comment>
<dbReference type="RefSeq" id="WP_390325465.1">
    <property type="nucleotide sequence ID" value="NZ_JBHRTP010000054.1"/>
</dbReference>
<dbReference type="Gene3D" id="2.30.30.760">
    <property type="match status" value="1"/>
</dbReference>
<keyword evidence="6" id="KW-0966">Cell projection</keyword>
<accession>A0ABV7F5Q4</accession>
<dbReference type="InterPro" id="IPR017585">
    <property type="entry name" value="SAF_FlgA"/>
</dbReference>